<reference evidence="7 8" key="1">
    <citation type="journal article" date="2010" name="Stand. Genomic Sci.">
        <title>Complete genome sequence of Segniliparus rotundus type strain (CDC 1076).</title>
        <authorList>
            <person name="Sikorski J."/>
            <person name="Lapidus A."/>
            <person name="Copeland A."/>
            <person name="Misra M."/>
            <person name="Glavina Del Rio T."/>
            <person name="Nolan M."/>
            <person name="Lucas S."/>
            <person name="Chen F."/>
            <person name="Tice H."/>
            <person name="Cheng J.F."/>
            <person name="Jando M."/>
            <person name="Schneider S."/>
            <person name="Bruce D."/>
            <person name="Goodwin L."/>
            <person name="Pitluck S."/>
            <person name="Liolios K."/>
            <person name="Mikhailova N."/>
            <person name="Pati A."/>
            <person name="Ivanova N."/>
            <person name="Mavromatis K."/>
            <person name="Chen A."/>
            <person name="Palaniappan K."/>
            <person name="Chertkov O."/>
            <person name="Land M."/>
            <person name="Hauser L."/>
            <person name="Chang Y.J."/>
            <person name="Jeffries C.D."/>
            <person name="Brettin T."/>
            <person name="Detter J.C."/>
            <person name="Han C."/>
            <person name="Rohde M."/>
            <person name="Goker M."/>
            <person name="Bristow J."/>
            <person name="Eisen J.A."/>
            <person name="Markowitz V."/>
            <person name="Hugenholtz P."/>
            <person name="Kyrpides N.C."/>
            <person name="Klenk H.P."/>
        </authorList>
    </citation>
    <scope>NUCLEOTIDE SEQUENCE [LARGE SCALE GENOMIC DNA]</scope>
    <source>
        <strain evidence="8">ATCC BAA-972 / CDC 1076 / CIP 108378 / DSM 44985 / JCM 13578</strain>
    </source>
</reference>
<dbReference type="InterPro" id="IPR036263">
    <property type="entry name" value="Chorismate_II_sf"/>
</dbReference>
<evidence type="ECO:0000256" key="5">
    <source>
        <dbReference type="SAM" id="SignalP"/>
    </source>
</evidence>
<evidence type="ECO:0000313" key="8">
    <source>
        <dbReference type="Proteomes" id="UP000002247"/>
    </source>
</evidence>
<dbReference type="GO" id="GO:0009697">
    <property type="term" value="P:salicylic acid biosynthetic process"/>
    <property type="evidence" value="ECO:0007669"/>
    <property type="project" value="TreeGrafter"/>
</dbReference>
<accession>D6ZBZ9</accession>
<dbReference type="InterPro" id="IPR002701">
    <property type="entry name" value="CM_II_prokaryot"/>
</dbReference>
<dbReference type="InterPro" id="IPR036979">
    <property type="entry name" value="CM_dom_sf"/>
</dbReference>
<sequence length="191" mass="19873">MTMGALSKTVAAFLVAGAFACGPVPAAMANGVAAELVVQAAADRLAVSSDVAASKWFSGGAIHDQARADDVLEDAAEQGSAAGLDQDRVRALFEDQIAAAEGEEYARFAEWSFDPRSAPQAPTDLSSARARINEASSRLIQAYAQFAQKTAAKPACGAQVRAALAAEVSRRGWGAQWARGMRRAATHFCTG</sequence>
<dbReference type="NCBIfam" id="TIGR01806">
    <property type="entry name" value="CM_mono2"/>
    <property type="match status" value="1"/>
</dbReference>
<dbReference type="HOGENOM" id="CLU_090313_1_0_11"/>
<dbReference type="Gene3D" id="1.20.59.10">
    <property type="entry name" value="Chorismate mutase"/>
    <property type="match status" value="1"/>
</dbReference>
<dbReference type="SUPFAM" id="SSF48600">
    <property type="entry name" value="Chorismate mutase II"/>
    <property type="match status" value="1"/>
</dbReference>
<dbReference type="KEGG" id="srt:Srot_0489"/>
<dbReference type="AlphaFoldDB" id="D6ZBZ9"/>
<dbReference type="EMBL" id="CP001958">
    <property type="protein sequence ID" value="ADG96976.1"/>
    <property type="molecule type" value="Genomic_DNA"/>
</dbReference>
<feature type="domain" description="Chorismate mutase" evidence="6">
    <location>
        <begin position="33"/>
        <end position="107"/>
    </location>
</feature>
<dbReference type="EC" id="5.4.99.5" evidence="2"/>
<evidence type="ECO:0000256" key="3">
    <source>
        <dbReference type="ARBA" id="ARBA00022729"/>
    </source>
</evidence>
<organism evidence="7 8">
    <name type="scientific">Segniliparus rotundus (strain ATCC BAA-972 / CDC 1076 / CIP 108378 / DSM 44985 / JCM 13578)</name>
    <dbReference type="NCBI Taxonomy" id="640132"/>
    <lineage>
        <taxon>Bacteria</taxon>
        <taxon>Bacillati</taxon>
        <taxon>Actinomycetota</taxon>
        <taxon>Actinomycetes</taxon>
        <taxon>Mycobacteriales</taxon>
        <taxon>Segniliparaceae</taxon>
        <taxon>Segniliparus</taxon>
    </lineage>
</organism>
<dbReference type="Proteomes" id="UP000002247">
    <property type="component" value="Chromosome"/>
</dbReference>
<feature type="signal peptide" evidence="5">
    <location>
        <begin position="1"/>
        <end position="26"/>
    </location>
</feature>
<dbReference type="PANTHER" id="PTHR38041">
    <property type="entry name" value="CHORISMATE MUTASE"/>
    <property type="match status" value="1"/>
</dbReference>
<name>D6ZBZ9_SEGRD</name>
<comment type="pathway">
    <text evidence="1">Metabolic intermediate biosynthesis; prephenate biosynthesis; prephenate from chorismate: step 1/1.</text>
</comment>
<dbReference type="UniPathway" id="UPA00120">
    <property type="reaction ID" value="UER00203"/>
</dbReference>
<evidence type="ECO:0000256" key="2">
    <source>
        <dbReference type="ARBA" id="ARBA00012404"/>
    </source>
</evidence>
<evidence type="ECO:0000313" key="7">
    <source>
        <dbReference type="EMBL" id="ADG96976.1"/>
    </source>
</evidence>
<evidence type="ECO:0000256" key="4">
    <source>
        <dbReference type="ARBA" id="ARBA00023235"/>
    </source>
</evidence>
<dbReference type="STRING" id="640132.Srot_0489"/>
<dbReference type="InterPro" id="IPR008240">
    <property type="entry name" value="Chorismate_mutase_periplasmic"/>
</dbReference>
<keyword evidence="4" id="KW-0413">Isomerase</keyword>
<dbReference type="Pfam" id="PF01817">
    <property type="entry name" value="CM_2"/>
    <property type="match status" value="1"/>
</dbReference>
<dbReference type="InterPro" id="IPR051331">
    <property type="entry name" value="Chorismate_mutase-related"/>
</dbReference>
<proteinExistence type="predicted"/>
<gene>
    <name evidence="7" type="ordered locus">Srot_0489</name>
</gene>
<evidence type="ECO:0000256" key="1">
    <source>
        <dbReference type="ARBA" id="ARBA00004817"/>
    </source>
</evidence>
<dbReference type="GO" id="GO:0004106">
    <property type="term" value="F:chorismate mutase activity"/>
    <property type="evidence" value="ECO:0007669"/>
    <property type="project" value="UniProtKB-EC"/>
</dbReference>
<protein>
    <recommendedName>
        <fullName evidence="2">chorismate mutase</fullName>
        <ecNumber evidence="2">5.4.99.5</ecNumber>
    </recommendedName>
</protein>
<keyword evidence="8" id="KW-1185">Reference proteome</keyword>
<feature type="chain" id="PRO_5038609331" description="chorismate mutase" evidence="5">
    <location>
        <begin position="27"/>
        <end position="191"/>
    </location>
</feature>
<dbReference type="PANTHER" id="PTHR38041:SF2">
    <property type="entry name" value="SECRETED CHORISMATE MUTASE"/>
    <property type="match status" value="1"/>
</dbReference>
<dbReference type="GO" id="GO:0046417">
    <property type="term" value="P:chorismate metabolic process"/>
    <property type="evidence" value="ECO:0007669"/>
    <property type="project" value="InterPro"/>
</dbReference>
<evidence type="ECO:0000259" key="6">
    <source>
        <dbReference type="SMART" id="SM00830"/>
    </source>
</evidence>
<dbReference type="SMART" id="SM00830">
    <property type="entry name" value="CM_2"/>
    <property type="match status" value="1"/>
</dbReference>
<keyword evidence="3 5" id="KW-0732">Signal</keyword>
<dbReference type="eggNOG" id="COG1605">
    <property type="taxonomic scope" value="Bacteria"/>
</dbReference>